<dbReference type="PANTHER" id="PTHR21310">
    <property type="entry name" value="AMINOGLYCOSIDE PHOSPHOTRANSFERASE-RELATED-RELATED"/>
    <property type="match status" value="1"/>
</dbReference>
<dbReference type="InterPro" id="IPR051678">
    <property type="entry name" value="AGP_Transferase"/>
</dbReference>
<evidence type="ECO:0000313" key="2">
    <source>
        <dbReference type="EMBL" id="KAK5084813.1"/>
    </source>
</evidence>
<dbReference type="InterPro" id="IPR002575">
    <property type="entry name" value="Aminoglycoside_PTrfase"/>
</dbReference>
<keyword evidence="3" id="KW-1185">Reference proteome</keyword>
<dbReference type="AlphaFoldDB" id="A0AAN7SYP5"/>
<dbReference type="Proteomes" id="UP001309876">
    <property type="component" value="Unassembled WGS sequence"/>
</dbReference>
<protein>
    <recommendedName>
        <fullName evidence="1">Aminoglycoside phosphotransferase domain-containing protein</fullName>
    </recommendedName>
</protein>
<sequence>MPFCKALGLQNKVNKQVAKTRRVMKDGFNKVFTFGTRTYGDDDGSSVGADHGVSEPRCRDADIDSAAVSNDVNTFLANPDKLNPKLQPTDLGAIDSGIHTVAIALDEVVEHDAAPRPVKIAEALPKLCSNTSRARPLEEYVWTDEIIASTRSSSIVSRRNCDEDGMGGKMVHEENEDCQDVESDCHGCTYDLLAPFRCVVAALDLEKLRQIALAQRHNLVFDADHYLDCEIDPTPRCGSYNFVYILTFSDGVKWCARVPGYGRHPVKTLAEKMKIEYNTVQYIKHRTSIPVPKVYYWTTDVTEAGVAFGLIGFMEGQPLSELWWDKETFGEEQRALTLASIASHMQQLYKIQFEKTGMLRWDSSNPDLPAEVSYELDYYANEECLWAGTIKRKQREDFFGEWIRRTMKGAKKGELVGHDLRAEKALRRLAKSMPKQIARAPFSLSLADLDLQNVFVDPDTGTVTGYIDFDGVAVKDVQIGAAAYPKWLLRDMDLTRYSLDPRQGYHSPFENTLEELADYRSWYKCCWITAWKEDKLGEYNSRWTGRSHILTCIQDALVKPLTREFSIWALVDYAYREAYAFDDEERGKLWDGDWHNYDLWRLRYAIAHGIWNNSAKRAWCVISAEEIADNIRYYAGRPVDYWRTGRAFLNI</sequence>
<dbReference type="Pfam" id="PF01636">
    <property type="entry name" value="APH"/>
    <property type="match status" value="1"/>
</dbReference>
<accession>A0AAN7SYP5</accession>
<organism evidence="2 3">
    <name type="scientific">Lithohypha guttulata</name>
    <dbReference type="NCBI Taxonomy" id="1690604"/>
    <lineage>
        <taxon>Eukaryota</taxon>
        <taxon>Fungi</taxon>
        <taxon>Dikarya</taxon>
        <taxon>Ascomycota</taxon>
        <taxon>Pezizomycotina</taxon>
        <taxon>Eurotiomycetes</taxon>
        <taxon>Chaetothyriomycetidae</taxon>
        <taxon>Chaetothyriales</taxon>
        <taxon>Trichomeriaceae</taxon>
        <taxon>Lithohypha</taxon>
    </lineage>
</organism>
<dbReference type="EMBL" id="JAVRRJ010000005">
    <property type="protein sequence ID" value="KAK5084813.1"/>
    <property type="molecule type" value="Genomic_DNA"/>
</dbReference>
<name>A0AAN7SYP5_9EURO</name>
<dbReference type="InterPro" id="IPR011009">
    <property type="entry name" value="Kinase-like_dom_sf"/>
</dbReference>
<dbReference type="PANTHER" id="PTHR21310:SF15">
    <property type="entry name" value="AMINOGLYCOSIDE PHOSPHOTRANSFERASE DOMAIN-CONTAINING PROTEIN"/>
    <property type="match status" value="1"/>
</dbReference>
<feature type="domain" description="Aminoglycoside phosphotransferase" evidence="1">
    <location>
        <begin position="267"/>
        <end position="476"/>
    </location>
</feature>
<proteinExistence type="predicted"/>
<reference evidence="2 3" key="1">
    <citation type="submission" date="2023-08" db="EMBL/GenBank/DDBJ databases">
        <title>Black Yeasts Isolated from many extreme environments.</title>
        <authorList>
            <person name="Coleine C."/>
            <person name="Stajich J.E."/>
            <person name="Selbmann L."/>
        </authorList>
    </citation>
    <scope>NUCLEOTIDE SEQUENCE [LARGE SCALE GENOMIC DNA]</scope>
    <source>
        <strain evidence="2 3">CCFEE 5910</strain>
    </source>
</reference>
<evidence type="ECO:0000313" key="3">
    <source>
        <dbReference type="Proteomes" id="UP001309876"/>
    </source>
</evidence>
<dbReference type="SUPFAM" id="SSF56112">
    <property type="entry name" value="Protein kinase-like (PK-like)"/>
    <property type="match status" value="1"/>
</dbReference>
<comment type="caution">
    <text evidence="2">The sequence shown here is derived from an EMBL/GenBank/DDBJ whole genome shotgun (WGS) entry which is preliminary data.</text>
</comment>
<gene>
    <name evidence="2" type="ORF">LTR05_005892</name>
</gene>
<evidence type="ECO:0000259" key="1">
    <source>
        <dbReference type="Pfam" id="PF01636"/>
    </source>
</evidence>
<dbReference type="Gene3D" id="3.90.1200.10">
    <property type="match status" value="1"/>
</dbReference>